<organism evidence="2 3">
    <name type="scientific">Candidatus Daviesbacteria bacterium GW2011_GWA2_38_24</name>
    <dbReference type="NCBI Taxonomy" id="1618422"/>
    <lineage>
        <taxon>Bacteria</taxon>
        <taxon>Candidatus Daviesiibacteriota</taxon>
    </lineage>
</organism>
<dbReference type="PANTHER" id="PTHR42923">
    <property type="entry name" value="PROTOPORPHYRINOGEN OXIDASE"/>
    <property type="match status" value="1"/>
</dbReference>
<dbReference type="PANTHER" id="PTHR42923:SF46">
    <property type="entry name" value="AMINE OXIDASE"/>
    <property type="match status" value="1"/>
</dbReference>
<feature type="domain" description="Amine oxidase" evidence="1">
    <location>
        <begin position="24"/>
        <end position="407"/>
    </location>
</feature>
<gene>
    <name evidence="2" type="ORF">US86_C0001G0140</name>
</gene>
<dbReference type="EMBL" id="LBUP01000001">
    <property type="protein sequence ID" value="KKQ67213.1"/>
    <property type="molecule type" value="Genomic_DNA"/>
</dbReference>
<comment type="caution">
    <text evidence="2">The sequence shown here is derived from an EMBL/GenBank/DDBJ whole genome shotgun (WGS) entry which is preliminary data.</text>
</comment>
<accession>A0A0G0JHR2</accession>
<evidence type="ECO:0000313" key="2">
    <source>
        <dbReference type="EMBL" id="KKQ67213.1"/>
    </source>
</evidence>
<dbReference type="Proteomes" id="UP000034235">
    <property type="component" value="Unassembled WGS sequence"/>
</dbReference>
<dbReference type="AlphaFoldDB" id="A0A0G0JHR2"/>
<dbReference type="InterPro" id="IPR002937">
    <property type="entry name" value="Amino_oxidase"/>
</dbReference>
<dbReference type="GO" id="GO:0016491">
    <property type="term" value="F:oxidoreductase activity"/>
    <property type="evidence" value="ECO:0007669"/>
    <property type="project" value="InterPro"/>
</dbReference>
<protein>
    <submittedName>
        <fullName evidence="2">Amine oxidase</fullName>
    </submittedName>
</protein>
<evidence type="ECO:0000313" key="3">
    <source>
        <dbReference type="Proteomes" id="UP000034235"/>
    </source>
</evidence>
<dbReference type="InterPro" id="IPR036188">
    <property type="entry name" value="FAD/NAD-bd_sf"/>
</dbReference>
<dbReference type="SUPFAM" id="SSF51905">
    <property type="entry name" value="FAD/NAD(P)-binding domain"/>
    <property type="match status" value="1"/>
</dbReference>
<sequence>MEVRLFLALEDTSFMKIVIIGGGFTGLTAALRLLQKGHKVVLIERESSLGGLAGGFKKKPWLWTLEKSYHHWFTNDDEALGLAKELGQEILIKRPKTSVLVGGNISSFDSPVSVLTFPYLPLIDRIRLGMAVLFLKIVQDPSIFKKAKALSWIRRWMGKKATELIWEPLFIGKFNEFKDDVALTWFWARIKKRTSSLAYPAGGFKTFAEEIAAEINKLGGEVLLETEVLKVRSNKSCFIQTSKGTLKADQVIFTTPTSVFTRVVSGLPARYTKRVSSVPHLCALNLILVLNKPFMGDNYWLNITDKSYPFLVLAEHTNFMHTRDYGNQHIVYIGNYLPANHPFLKMSAGDLLKVFDPYLKEINGKYRKSIVEYQKFVLASAQPVMGTNYTQLIPKHKTPIKNVYIANLDMVYPWDRGTNYAIKMGEDIANLIQNNFKT</sequence>
<proteinExistence type="predicted"/>
<dbReference type="Gene3D" id="3.50.50.60">
    <property type="entry name" value="FAD/NAD(P)-binding domain"/>
    <property type="match status" value="2"/>
</dbReference>
<name>A0A0G0JHR2_9BACT</name>
<dbReference type="NCBIfam" id="NF005560">
    <property type="entry name" value="PRK07233.1"/>
    <property type="match status" value="1"/>
</dbReference>
<dbReference type="Pfam" id="PF01593">
    <property type="entry name" value="Amino_oxidase"/>
    <property type="match status" value="1"/>
</dbReference>
<dbReference type="InterPro" id="IPR050464">
    <property type="entry name" value="Zeta_carotene_desat/Oxidored"/>
</dbReference>
<reference evidence="2 3" key="1">
    <citation type="journal article" date="2015" name="Nature">
        <title>rRNA introns, odd ribosomes, and small enigmatic genomes across a large radiation of phyla.</title>
        <authorList>
            <person name="Brown C.T."/>
            <person name="Hug L.A."/>
            <person name="Thomas B.C."/>
            <person name="Sharon I."/>
            <person name="Castelle C.J."/>
            <person name="Singh A."/>
            <person name="Wilkins M.J."/>
            <person name="Williams K.H."/>
            <person name="Banfield J.F."/>
        </authorList>
    </citation>
    <scope>NUCLEOTIDE SEQUENCE [LARGE SCALE GENOMIC DNA]</scope>
</reference>
<evidence type="ECO:0000259" key="1">
    <source>
        <dbReference type="Pfam" id="PF01593"/>
    </source>
</evidence>